<name>A0ABQ1Z199_9BACL</name>
<reference evidence="2" key="1">
    <citation type="journal article" date="2019" name="Int. J. Syst. Evol. Microbiol.">
        <title>The Global Catalogue of Microorganisms (GCM) 10K type strain sequencing project: providing services to taxonomists for standard genome sequencing and annotation.</title>
        <authorList>
            <consortium name="The Broad Institute Genomics Platform"/>
            <consortium name="The Broad Institute Genome Sequencing Center for Infectious Disease"/>
            <person name="Wu L."/>
            <person name="Ma J."/>
        </authorList>
    </citation>
    <scope>NUCLEOTIDE SEQUENCE [LARGE SCALE GENOMIC DNA]</scope>
    <source>
        <strain evidence="2">CGMCC 1.12770</strain>
    </source>
</reference>
<proteinExistence type="predicted"/>
<organism evidence="1 2">
    <name type="scientific">Paenibacillus silvae</name>
    <dbReference type="NCBI Taxonomy" id="1325358"/>
    <lineage>
        <taxon>Bacteria</taxon>
        <taxon>Bacillati</taxon>
        <taxon>Bacillota</taxon>
        <taxon>Bacilli</taxon>
        <taxon>Bacillales</taxon>
        <taxon>Paenibacillaceae</taxon>
        <taxon>Paenibacillus</taxon>
    </lineage>
</organism>
<keyword evidence="2" id="KW-1185">Reference proteome</keyword>
<sequence length="381" mass="45680">MISLEMMFDLKEDYKRVIPDLLEEFDILRLDKDEFTLKHKETNIQIVLDWSELISDSDENVNYRRVIKGIDQKCLEYRNSDLEFYNDCGFYSRSTNYSEFLLTYDSLLHETPSFETVFDIGEVKIEISEPSSMYKIMFARFSYSDWFEDDWDTLITIKIYGCRKTELEKTLQQSLFIVASFHAPEIDYRGEYPQIIPFRYEGYNEIYNDPDEPKEEFDVYLYNPAKYSEPIAFYNKAREFDDPIYYYRIIEYFFIINQKSEIQQAVAFYNNSEDIDTLIREMTNLYNKGEPKLLLNLLNKIDDVDEVIAYANNYNVIDSDDIKIFSAELYEYRNSIVHGKGDTRYKLNIPNIEIFHPESKDSYWTEILRKLAEKIIKQFCF</sequence>
<protein>
    <recommendedName>
        <fullName evidence="3">Apea-like HEPN domain-containing protein</fullName>
    </recommendedName>
</protein>
<evidence type="ECO:0000313" key="1">
    <source>
        <dbReference type="EMBL" id="GGH46325.1"/>
    </source>
</evidence>
<evidence type="ECO:0000313" key="2">
    <source>
        <dbReference type="Proteomes" id="UP000652153"/>
    </source>
</evidence>
<evidence type="ECO:0008006" key="3">
    <source>
        <dbReference type="Google" id="ProtNLM"/>
    </source>
</evidence>
<dbReference type="Proteomes" id="UP000652153">
    <property type="component" value="Unassembled WGS sequence"/>
</dbReference>
<dbReference type="EMBL" id="BMFU01000001">
    <property type="protein sequence ID" value="GGH46325.1"/>
    <property type="molecule type" value="Genomic_DNA"/>
</dbReference>
<dbReference type="RefSeq" id="WP_188591379.1">
    <property type="nucleotide sequence ID" value="NZ_BMFU01000001.1"/>
</dbReference>
<comment type="caution">
    <text evidence="1">The sequence shown here is derived from an EMBL/GenBank/DDBJ whole genome shotgun (WGS) entry which is preliminary data.</text>
</comment>
<gene>
    <name evidence="1" type="ORF">GCM10008014_08920</name>
</gene>
<accession>A0ABQ1Z199</accession>